<dbReference type="Pfam" id="PF13580">
    <property type="entry name" value="SIS_2"/>
    <property type="match status" value="1"/>
</dbReference>
<dbReference type="InterPro" id="IPR046348">
    <property type="entry name" value="SIS_dom_sf"/>
</dbReference>
<comment type="pathway">
    <text evidence="10">Carbohydrate biosynthesis; D-glycero-D-manno-heptose 7-phosphate biosynthesis; D-glycero-alpha-D-manno-heptose 7-phosphate and D-glycero-beta-D-manno-heptose 7-phosphate from sedoheptulose 7-phosphate: step 1/1.</text>
</comment>
<dbReference type="EMBL" id="JBDKXB010000036">
    <property type="protein sequence ID" value="MEY6434002.1"/>
    <property type="molecule type" value="Genomic_DNA"/>
</dbReference>
<keyword evidence="7 10" id="KW-0862">Zinc</keyword>
<gene>
    <name evidence="10" type="primary">gmhA</name>
    <name evidence="12" type="ORF">ABC977_16480</name>
</gene>
<dbReference type="InterPro" id="IPR035461">
    <property type="entry name" value="GmhA/DiaA"/>
</dbReference>
<organism evidence="12 13">
    <name type="scientific">Thioalkalicoccus limnaeus</name>
    <dbReference type="NCBI Taxonomy" id="120681"/>
    <lineage>
        <taxon>Bacteria</taxon>
        <taxon>Pseudomonadati</taxon>
        <taxon>Pseudomonadota</taxon>
        <taxon>Gammaproteobacteria</taxon>
        <taxon>Chromatiales</taxon>
        <taxon>Chromatiaceae</taxon>
        <taxon>Thioalkalicoccus</taxon>
    </lineage>
</organism>
<feature type="binding site" evidence="10">
    <location>
        <begin position="98"/>
        <end position="99"/>
    </location>
    <ligand>
        <name>substrate</name>
    </ligand>
</feature>
<evidence type="ECO:0000256" key="7">
    <source>
        <dbReference type="ARBA" id="ARBA00022833"/>
    </source>
</evidence>
<comment type="cofactor">
    <cofactor evidence="10">
        <name>Zn(2+)</name>
        <dbReference type="ChEBI" id="CHEBI:29105"/>
    </cofactor>
    <text evidence="10">Binds 1 zinc ion per subunit.</text>
</comment>
<comment type="similarity">
    <text evidence="4 10">Belongs to the SIS family. GmhA subfamily.</text>
</comment>
<feature type="binding site" evidence="10">
    <location>
        <position position="175"/>
    </location>
    <ligand>
        <name>Zn(2+)</name>
        <dbReference type="ChEBI" id="CHEBI:29105"/>
    </ligand>
</feature>
<dbReference type="EC" id="5.3.1.28" evidence="10"/>
<feature type="binding site" evidence="10">
    <location>
        <begin position="124"/>
        <end position="126"/>
    </location>
    <ligand>
        <name>substrate</name>
    </ligand>
</feature>
<keyword evidence="5 10" id="KW-0963">Cytoplasm</keyword>
<dbReference type="GO" id="GO:0016853">
    <property type="term" value="F:isomerase activity"/>
    <property type="evidence" value="ECO:0007669"/>
    <property type="project" value="UniProtKB-KW"/>
</dbReference>
<evidence type="ECO:0000256" key="10">
    <source>
        <dbReference type="HAMAP-Rule" id="MF_00067"/>
    </source>
</evidence>
<name>A0ABV4BI94_9GAMM</name>
<dbReference type="InterPro" id="IPR001347">
    <property type="entry name" value="SIS_dom"/>
</dbReference>
<proteinExistence type="inferred from homology"/>
<dbReference type="RefSeq" id="WP_369668385.1">
    <property type="nucleotide sequence ID" value="NZ_JBDKXB010000036.1"/>
</dbReference>
<evidence type="ECO:0000313" key="12">
    <source>
        <dbReference type="EMBL" id="MEY6434002.1"/>
    </source>
</evidence>
<accession>A0ABV4BI94</accession>
<comment type="miscellaneous">
    <text evidence="10">The reaction produces a racemic mixture of D-glycero-alpha-D-manno-heptose 7-phosphate and D-glycero-beta-D-manno-heptose 7-phosphate.</text>
</comment>
<evidence type="ECO:0000256" key="6">
    <source>
        <dbReference type="ARBA" id="ARBA00022723"/>
    </source>
</evidence>
<dbReference type="Proteomes" id="UP001564408">
    <property type="component" value="Unassembled WGS sequence"/>
</dbReference>
<evidence type="ECO:0000256" key="8">
    <source>
        <dbReference type="ARBA" id="ARBA00023235"/>
    </source>
</evidence>
<comment type="catalytic activity">
    <reaction evidence="1 10">
        <text>2 D-sedoheptulose 7-phosphate = D-glycero-alpha-D-manno-heptose 7-phosphate + D-glycero-beta-D-manno-heptose 7-phosphate</text>
        <dbReference type="Rhea" id="RHEA:27489"/>
        <dbReference type="ChEBI" id="CHEBI:57483"/>
        <dbReference type="ChEBI" id="CHEBI:60203"/>
        <dbReference type="ChEBI" id="CHEBI:60204"/>
        <dbReference type="EC" id="5.3.1.28"/>
    </reaction>
</comment>
<feature type="binding site" evidence="10">
    <location>
        <begin position="54"/>
        <end position="56"/>
    </location>
    <ligand>
        <name>substrate</name>
    </ligand>
</feature>
<sequence length="199" mass="21127">MNTDQFSEIAKLHLLQSAATKQRLAESELAPIVSAAQLLSASFESGGKVMLCGNGGSAADCQHIAAEFVSVLTQEFKRPGLKAIALTTDTSLLTAYANDFGFDGIFARQVETLGAPGDTLIGISTSGNSKNVIQAVESARKLKMRMIGLTGSGGRLRDLVDVVISVPSQSTQHIQEAHITIGHILCDLVERHMFDKNTG</sequence>
<evidence type="ECO:0000256" key="9">
    <source>
        <dbReference type="ARBA" id="ARBA00023277"/>
    </source>
</evidence>
<keyword evidence="9 10" id="KW-0119">Carbohydrate metabolism</keyword>
<dbReference type="PROSITE" id="PS51464">
    <property type="entry name" value="SIS"/>
    <property type="match status" value="1"/>
</dbReference>
<dbReference type="SUPFAM" id="SSF53697">
    <property type="entry name" value="SIS domain"/>
    <property type="match status" value="1"/>
</dbReference>
<feature type="binding site" evidence="10">
    <location>
        <position position="183"/>
    </location>
    <ligand>
        <name>Zn(2+)</name>
        <dbReference type="ChEBI" id="CHEBI:29105"/>
    </ligand>
</feature>
<evidence type="ECO:0000256" key="1">
    <source>
        <dbReference type="ARBA" id="ARBA00000348"/>
    </source>
</evidence>
<evidence type="ECO:0000256" key="4">
    <source>
        <dbReference type="ARBA" id="ARBA00009894"/>
    </source>
</evidence>
<keyword evidence="13" id="KW-1185">Reference proteome</keyword>
<evidence type="ECO:0000313" key="13">
    <source>
        <dbReference type="Proteomes" id="UP001564408"/>
    </source>
</evidence>
<feature type="binding site" evidence="10">
    <location>
        <position position="129"/>
    </location>
    <ligand>
        <name>substrate</name>
    </ligand>
</feature>
<feature type="binding site" evidence="10">
    <location>
        <position position="67"/>
    </location>
    <ligand>
        <name>Zn(2+)</name>
        <dbReference type="ChEBI" id="CHEBI:29105"/>
    </ligand>
</feature>
<reference evidence="12 13" key="1">
    <citation type="submission" date="2024-05" db="EMBL/GenBank/DDBJ databases">
        <title>Genome Sequence and Characterization of the New Strain Purple Sulfur Bacterium of Genus Thioalkalicoccus.</title>
        <authorList>
            <person name="Bryantseva I.A."/>
            <person name="Kyndt J.A."/>
            <person name="Imhoff J.F."/>
        </authorList>
    </citation>
    <scope>NUCLEOTIDE SEQUENCE [LARGE SCALE GENOMIC DNA]</scope>
    <source>
        <strain evidence="12 13">Um2</strain>
    </source>
</reference>
<feature type="binding site" evidence="10">
    <location>
        <position position="175"/>
    </location>
    <ligand>
        <name>substrate</name>
    </ligand>
</feature>
<comment type="subcellular location">
    <subcellularLocation>
        <location evidence="3 10">Cytoplasm</location>
    </subcellularLocation>
</comment>
<keyword evidence="8 10" id="KW-0413">Isomerase</keyword>
<feature type="binding site" evidence="10">
    <location>
        <position position="67"/>
    </location>
    <ligand>
        <name>substrate</name>
    </ligand>
</feature>
<comment type="subunit">
    <text evidence="10">Homotetramer.</text>
</comment>
<dbReference type="Gene3D" id="3.40.50.10490">
    <property type="entry name" value="Glucose-6-phosphate isomerase like protein, domain 1"/>
    <property type="match status" value="1"/>
</dbReference>
<feature type="binding site" evidence="10">
    <location>
        <position position="63"/>
    </location>
    <ligand>
        <name>Zn(2+)</name>
        <dbReference type="ChEBI" id="CHEBI:29105"/>
    </ligand>
</feature>
<dbReference type="CDD" id="cd05006">
    <property type="entry name" value="SIS_GmhA"/>
    <property type="match status" value="1"/>
</dbReference>
<dbReference type="HAMAP" id="MF_00067">
    <property type="entry name" value="GmhA"/>
    <property type="match status" value="1"/>
</dbReference>
<dbReference type="InterPro" id="IPR004515">
    <property type="entry name" value="Phosphoheptose_Isoase"/>
</dbReference>
<comment type="function">
    <text evidence="2 10">Catalyzes the isomerization of sedoheptulose 7-phosphate in D-glycero-D-manno-heptose 7-phosphate.</text>
</comment>
<protein>
    <recommendedName>
        <fullName evidence="10">Phosphoheptose isomerase</fullName>
        <ecNumber evidence="10">5.3.1.28</ecNumber>
    </recommendedName>
    <alternativeName>
        <fullName evidence="10">Sedoheptulose 7-phosphate isomerase</fullName>
    </alternativeName>
</protein>
<evidence type="ECO:0000256" key="2">
    <source>
        <dbReference type="ARBA" id="ARBA00003172"/>
    </source>
</evidence>
<feature type="domain" description="SIS" evidence="11">
    <location>
        <begin position="39"/>
        <end position="199"/>
    </location>
</feature>
<comment type="caution">
    <text evidence="12">The sequence shown here is derived from an EMBL/GenBank/DDBJ whole genome shotgun (WGS) entry which is preliminary data.</text>
</comment>
<keyword evidence="6 10" id="KW-0479">Metal-binding</keyword>
<dbReference type="InterPro" id="IPR050099">
    <property type="entry name" value="SIS_GmhA/DiaA_subfam"/>
</dbReference>
<evidence type="ECO:0000259" key="11">
    <source>
        <dbReference type="PROSITE" id="PS51464"/>
    </source>
</evidence>
<dbReference type="PANTHER" id="PTHR30390">
    <property type="entry name" value="SEDOHEPTULOSE 7-PHOSPHATE ISOMERASE / DNAA INITIATOR-ASSOCIATING FACTOR FOR REPLICATION INITIATION"/>
    <property type="match status" value="1"/>
</dbReference>
<evidence type="ECO:0000256" key="3">
    <source>
        <dbReference type="ARBA" id="ARBA00004496"/>
    </source>
</evidence>
<evidence type="ECO:0000256" key="5">
    <source>
        <dbReference type="ARBA" id="ARBA00022490"/>
    </source>
</evidence>